<reference evidence="3" key="2">
    <citation type="submission" date="2016-11" db="EMBL/GenBank/DDBJ databases">
        <authorList>
            <person name="Jaros S."/>
            <person name="Januszkiewicz K."/>
            <person name="Wedrychowicz H."/>
        </authorList>
    </citation>
    <scope>NUCLEOTIDE SEQUENCE [LARGE SCALE GENOMIC DNA]</scope>
    <source>
        <strain evidence="3">DSM 19859</strain>
    </source>
</reference>
<feature type="signal peptide" evidence="1">
    <location>
        <begin position="1"/>
        <end position="19"/>
    </location>
</feature>
<gene>
    <name evidence="2" type="ORF">DSM01_3074</name>
    <name evidence="3" type="ORF">SAMN04487999_3280</name>
</gene>
<evidence type="ECO:0000313" key="3">
    <source>
        <dbReference type="EMBL" id="SHI25732.1"/>
    </source>
</evidence>
<accession>A0A1M5ZNF8</accession>
<evidence type="ECO:0000256" key="1">
    <source>
        <dbReference type="SAM" id="SignalP"/>
    </source>
</evidence>
<dbReference type="EMBL" id="FQXT01000007">
    <property type="protein sequence ID" value="SHI25732.1"/>
    <property type="molecule type" value="Genomic_DNA"/>
</dbReference>
<proteinExistence type="predicted"/>
<keyword evidence="5" id="KW-1185">Reference proteome</keyword>
<reference evidence="2 5" key="3">
    <citation type="submission" date="2018-07" db="EMBL/GenBank/DDBJ databases">
        <title>Leeuwenhoekiella genomics.</title>
        <authorList>
            <person name="Tahon G."/>
            <person name="Willems A."/>
        </authorList>
    </citation>
    <scope>NUCLEOTIDE SEQUENCE [LARGE SCALE GENOMIC DNA]</scope>
    <source>
        <strain evidence="2 5">LMG 24856</strain>
    </source>
</reference>
<evidence type="ECO:0000313" key="2">
    <source>
        <dbReference type="EMBL" id="RXG27264.1"/>
    </source>
</evidence>
<reference evidence="4" key="1">
    <citation type="submission" date="2016-11" db="EMBL/GenBank/DDBJ databases">
        <authorList>
            <person name="Varghese N."/>
            <person name="Submissions S."/>
        </authorList>
    </citation>
    <scope>NUCLEOTIDE SEQUENCE [LARGE SCALE GENOMIC DNA]</scope>
    <source>
        <strain evidence="4">DSM 19859</strain>
    </source>
</reference>
<sequence length="488" mass="53090">MLKLSFLLSLFLLSFISNAQVGIGTTNPAGGSLLDIESAEKGILIPRVDIADLSTQAPVTGDLTSSESLLVYNTNTSTGKGFYYWDGTQWVAVGGNGENIYTTDGTLEENRIVSQEDKTLQFEGNIGRNAISIKRTNNVTETGVGFQNSGDYYDASIFMESGTNQGLVVATGGNNPDVTAVGTTAVFNNDQTTSFSNSISVYQNDANVNDITGRLYSTDDDGILDLYENNSYNHRIAANSSTIFNEQGLNLDFRVETDNSANTLFVDGSSDNVGLSTNTPQEKLHISGNNSTIRVDGLSDTNNAENVTGDFMPVYVDDNGTMVLQPSLVQTYMPVNRVDFLTGNNNTVTSGFNTGASVDRLLLTETITLTQTSLVQIIYFYSVSITRRNGDAITDGAPRLFRGWVTINNTAEHLAYDTGTYTNGHDPDPNSQSNYAAGYYYLNGTSYVELPAGTHTFRLYGRGFGSQFDFQMIFGASNYDRFQIIVHR</sequence>
<evidence type="ECO:0000313" key="5">
    <source>
        <dbReference type="Proteomes" id="UP000290037"/>
    </source>
</evidence>
<feature type="chain" id="PRO_5012951704" description="C1q domain-containing protein" evidence="1">
    <location>
        <begin position="20"/>
        <end position="488"/>
    </location>
</feature>
<dbReference type="AlphaFoldDB" id="A0A1M5ZNF8"/>
<keyword evidence="1" id="KW-0732">Signal</keyword>
<organism evidence="3 4">
    <name type="scientific">Leeuwenhoekiella palythoae</name>
    <dbReference type="NCBI Taxonomy" id="573501"/>
    <lineage>
        <taxon>Bacteria</taxon>
        <taxon>Pseudomonadati</taxon>
        <taxon>Bacteroidota</taxon>
        <taxon>Flavobacteriia</taxon>
        <taxon>Flavobacteriales</taxon>
        <taxon>Flavobacteriaceae</taxon>
        <taxon>Leeuwenhoekiella</taxon>
    </lineage>
</organism>
<name>A0A1M5ZNF8_9FLAO</name>
<protein>
    <recommendedName>
        <fullName evidence="6">C1q domain-containing protein</fullName>
    </recommendedName>
</protein>
<evidence type="ECO:0008006" key="6">
    <source>
        <dbReference type="Google" id="ProtNLM"/>
    </source>
</evidence>
<dbReference type="STRING" id="573501.SAMN04487999_3280"/>
<evidence type="ECO:0000313" key="4">
    <source>
        <dbReference type="Proteomes" id="UP000184240"/>
    </source>
</evidence>
<dbReference type="Proteomes" id="UP000290037">
    <property type="component" value="Unassembled WGS sequence"/>
</dbReference>
<dbReference type="Proteomes" id="UP000184240">
    <property type="component" value="Unassembled WGS sequence"/>
</dbReference>
<dbReference type="EMBL" id="QOVN01000008">
    <property type="protein sequence ID" value="RXG27264.1"/>
    <property type="molecule type" value="Genomic_DNA"/>
</dbReference>